<gene>
    <name evidence="2" type="ORF">NDU88_006144</name>
</gene>
<comment type="caution">
    <text evidence="2">The sequence shown here is derived from an EMBL/GenBank/DDBJ whole genome shotgun (WGS) entry which is preliminary data.</text>
</comment>
<dbReference type="AlphaFoldDB" id="A0AAV7SNP3"/>
<name>A0AAV7SNP3_PLEWA</name>
<organism evidence="2 3">
    <name type="scientific">Pleurodeles waltl</name>
    <name type="common">Iberian ribbed newt</name>
    <dbReference type="NCBI Taxonomy" id="8319"/>
    <lineage>
        <taxon>Eukaryota</taxon>
        <taxon>Metazoa</taxon>
        <taxon>Chordata</taxon>
        <taxon>Craniata</taxon>
        <taxon>Vertebrata</taxon>
        <taxon>Euteleostomi</taxon>
        <taxon>Amphibia</taxon>
        <taxon>Batrachia</taxon>
        <taxon>Caudata</taxon>
        <taxon>Salamandroidea</taxon>
        <taxon>Salamandridae</taxon>
        <taxon>Pleurodelinae</taxon>
        <taxon>Pleurodeles</taxon>
    </lineage>
</organism>
<feature type="compositionally biased region" description="Low complexity" evidence="1">
    <location>
        <begin position="9"/>
        <end position="23"/>
    </location>
</feature>
<keyword evidence="3" id="KW-1185">Reference proteome</keyword>
<evidence type="ECO:0000256" key="1">
    <source>
        <dbReference type="SAM" id="MobiDB-lite"/>
    </source>
</evidence>
<protein>
    <submittedName>
        <fullName evidence="2">Uncharacterized protein</fullName>
    </submittedName>
</protein>
<reference evidence="2" key="1">
    <citation type="journal article" date="2022" name="bioRxiv">
        <title>Sequencing and chromosome-scale assembly of the giantPleurodeles waltlgenome.</title>
        <authorList>
            <person name="Brown T."/>
            <person name="Elewa A."/>
            <person name="Iarovenko S."/>
            <person name="Subramanian E."/>
            <person name="Araus A.J."/>
            <person name="Petzold A."/>
            <person name="Susuki M."/>
            <person name="Suzuki K.-i.T."/>
            <person name="Hayashi T."/>
            <person name="Toyoda A."/>
            <person name="Oliveira C."/>
            <person name="Osipova E."/>
            <person name="Leigh N.D."/>
            <person name="Simon A."/>
            <person name="Yun M.H."/>
        </authorList>
    </citation>
    <scope>NUCLEOTIDE SEQUENCE</scope>
    <source>
        <strain evidence="2">20211129_DDA</strain>
        <tissue evidence="2">Liver</tissue>
    </source>
</reference>
<feature type="region of interest" description="Disordered" evidence="1">
    <location>
        <begin position="1"/>
        <end position="31"/>
    </location>
</feature>
<evidence type="ECO:0000313" key="2">
    <source>
        <dbReference type="EMBL" id="KAJ1165727.1"/>
    </source>
</evidence>
<dbReference type="EMBL" id="JANPWB010000008">
    <property type="protein sequence ID" value="KAJ1165727.1"/>
    <property type="molecule type" value="Genomic_DNA"/>
</dbReference>
<proteinExistence type="predicted"/>
<evidence type="ECO:0000313" key="3">
    <source>
        <dbReference type="Proteomes" id="UP001066276"/>
    </source>
</evidence>
<accession>A0AAV7SNP3</accession>
<feature type="region of interest" description="Disordered" evidence="1">
    <location>
        <begin position="74"/>
        <end position="94"/>
    </location>
</feature>
<sequence length="107" mass="10851">MGLIGASCGGRQRPQAPGAAAARPGGGPCRNNGILMQRPRGAAAVQAALASILSGSSESGAGLAIRTATSCMPAADDEERIPPIPRLRQGSKATRCPRHQCHVRPCA</sequence>
<dbReference type="Proteomes" id="UP001066276">
    <property type="component" value="Chromosome 4_2"/>
</dbReference>